<organism evidence="2 3">
    <name type="scientific">Rhodocytophaga aerolata</name>
    <dbReference type="NCBI Taxonomy" id="455078"/>
    <lineage>
        <taxon>Bacteria</taxon>
        <taxon>Pseudomonadati</taxon>
        <taxon>Bacteroidota</taxon>
        <taxon>Cytophagia</taxon>
        <taxon>Cytophagales</taxon>
        <taxon>Rhodocytophagaceae</taxon>
        <taxon>Rhodocytophaga</taxon>
    </lineage>
</organism>
<evidence type="ECO:0000313" key="2">
    <source>
        <dbReference type="EMBL" id="MDO1445332.1"/>
    </source>
</evidence>
<dbReference type="RefSeq" id="WP_302036122.1">
    <property type="nucleotide sequence ID" value="NZ_JAUKPO010000001.1"/>
</dbReference>
<dbReference type="Gene3D" id="3.30.160.670">
    <property type="match status" value="1"/>
</dbReference>
<comment type="caution">
    <text evidence="2">The sequence shown here is derived from an EMBL/GenBank/DDBJ whole genome shotgun (WGS) entry which is preliminary data.</text>
</comment>
<dbReference type="EMBL" id="JAUKPO010000001">
    <property type="protein sequence ID" value="MDO1445332.1"/>
    <property type="molecule type" value="Genomic_DNA"/>
</dbReference>
<dbReference type="PROSITE" id="PS51257">
    <property type="entry name" value="PROKAR_LIPOPROTEIN"/>
    <property type="match status" value="1"/>
</dbReference>
<evidence type="ECO:0000313" key="3">
    <source>
        <dbReference type="Proteomes" id="UP001168528"/>
    </source>
</evidence>
<proteinExistence type="predicted"/>
<evidence type="ECO:0000259" key="1">
    <source>
        <dbReference type="Pfam" id="PF13590"/>
    </source>
</evidence>
<name>A0ABT8R3K0_9BACT</name>
<dbReference type="InterPro" id="IPR025411">
    <property type="entry name" value="DUF4136"/>
</dbReference>
<dbReference type="Proteomes" id="UP001168528">
    <property type="component" value="Unassembled WGS sequence"/>
</dbReference>
<sequence length="231" mass="26084">MHRKLPEKRNRQINVTTAFLISFSLLLASCYPQGPEIVSDYDVVGTSYDSTFNFSQVRTYALIDTVLVMQGNNGNRRYLAPALNDFVISQVENNLNRLGYTRISTISPNQVPDVVMQVSAFSNTSVGAYYDSWYNNWGWYSGWNSWYPGTGFGPGWYPSGVTYYYSVTTGTVLLEMINPAAADNTTQRLPVVWLGTLNGLLEFDDNNSNRERIANGIDRAFTQSPYLRRSL</sequence>
<feature type="domain" description="DUF4136" evidence="1">
    <location>
        <begin position="44"/>
        <end position="226"/>
    </location>
</feature>
<reference evidence="2" key="1">
    <citation type="submission" date="2023-07" db="EMBL/GenBank/DDBJ databases">
        <title>The genome sequence of Rhodocytophaga aerolata KACC 12507.</title>
        <authorList>
            <person name="Zhang X."/>
        </authorList>
    </citation>
    <scope>NUCLEOTIDE SEQUENCE</scope>
    <source>
        <strain evidence="2">KACC 12507</strain>
    </source>
</reference>
<accession>A0ABT8R3K0</accession>
<keyword evidence="3" id="KW-1185">Reference proteome</keyword>
<dbReference type="Pfam" id="PF13590">
    <property type="entry name" value="DUF4136"/>
    <property type="match status" value="1"/>
</dbReference>
<gene>
    <name evidence="2" type="ORF">Q0590_03670</name>
</gene>
<protein>
    <submittedName>
        <fullName evidence="2">DUF4136 domain-containing protein</fullName>
    </submittedName>
</protein>